<feature type="signal peptide" evidence="2">
    <location>
        <begin position="1"/>
        <end position="25"/>
    </location>
</feature>
<comment type="similarity">
    <text evidence="2">Belongs to the AB hydrolase superfamily. Lipase family.</text>
</comment>
<keyword evidence="2" id="KW-0732">Signal</keyword>
<comment type="caution">
    <text evidence="3">The sequence shown here is derived from an EMBL/GenBank/DDBJ whole genome shotgun (WGS) entry which is preliminary data.</text>
</comment>
<dbReference type="EMBL" id="JAEPQZ010000004">
    <property type="protein sequence ID" value="KAG2181904.1"/>
    <property type="molecule type" value="Genomic_DNA"/>
</dbReference>
<dbReference type="InterPro" id="IPR005152">
    <property type="entry name" value="Lipase_secreted"/>
</dbReference>
<dbReference type="Gene3D" id="1.10.260.130">
    <property type="match status" value="1"/>
</dbReference>
<gene>
    <name evidence="3" type="ORF">INT43_006829</name>
</gene>
<sequence length="442" mass="47804">MFLGSIISALAYATIALSAAGSVEASPVRRFLPWPQDDPFYSPPKGYQHHAPGTILRTRPVPSPLATLDSYTLNYTNAWQILYRTTDVRGKPMATVTTLIQPKNPDHKKLLSYHFAEDSSSEQCAPSYSLESNSNASYPVSPFDLMLIDAALTRGWYVNVPDYEGPHSVFTCGVTSGRGILDSIRAVLASCRTSHLKSSADITMWGYSGGALATGWAAELQPIYAPELRILGAAMGGTPSDVNATVNAVNKGPSAGLIPAGFFGLAQQYPELYAYIQSHLLPNKKAAFNSAESQCLGTVGVQFAYQDVFSYFKPNFLNGFVPEVILAENKMGRFKPRIPLYMYHSINDEIVPFAPTQALVKKYCKEGSRIQFVEDSSTHHGTLAIVGATDAFVWVIERMNGTPVKHGCSTSTTSLSTVPTSAATVFGPLIYAGMQAALATEE</sequence>
<dbReference type="SUPFAM" id="SSF53474">
    <property type="entry name" value="alpha/beta-Hydrolases"/>
    <property type="match status" value="1"/>
</dbReference>
<dbReference type="GO" id="GO:0016042">
    <property type="term" value="P:lipid catabolic process"/>
    <property type="evidence" value="ECO:0007669"/>
    <property type="project" value="UniProtKB-UniRule"/>
</dbReference>
<evidence type="ECO:0008006" key="5">
    <source>
        <dbReference type="Google" id="ProtNLM"/>
    </source>
</evidence>
<dbReference type="Proteomes" id="UP000654370">
    <property type="component" value="Unassembled WGS sequence"/>
</dbReference>
<dbReference type="Pfam" id="PF03583">
    <property type="entry name" value="LIP"/>
    <property type="match status" value="1"/>
</dbReference>
<evidence type="ECO:0000256" key="1">
    <source>
        <dbReference type="ARBA" id="ARBA00022801"/>
    </source>
</evidence>
<reference evidence="3" key="1">
    <citation type="submission" date="2020-12" db="EMBL/GenBank/DDBJ databases">
        <title>Metabolic potential, ecology and presence of endohyphal bacteria is reflected in genomic diversity of Mucoromycotina.</title>
        <authorList>
            <person name="Muszewska A."/>
            <person name="Okrasinska A."/>
            <person name="Steczkiewicz K."/>
            <person name="Drgas O."/>
            <person name="Orlowska M."/>
            <person name="Perlinska-Lenart U."/>
            <person name="Aleksandrzak-Piekarczyk T."/>
            <person name="Szatraj K."/>
            <person name="Zielenkiewicz U."/>
            <person name="Pilsyk S."/>
            <person name="Malc E."/>
            <person name="Mieczkowski P."/>
            <person name="Kruszewska J.S."/>
            <person name="Biernat P."/>
            <person name="Pawlowska J."/>
        </authorList>
    </citation>
    <scope>NUCLEOTIDE SEQUENCE</scope>
    <source>
        <strain evidence="3">WA0000067209</strain>
    </source>
</reference>
<evidence type="ECO:0000313" key="4">
    <source>
        <dbReference type="Proteomes" id="UP000654370"/>
    </source>
</evidence>
<dbReference type="InterPro" id="IPR029058">
    <property type="entry name" value="AB_hydrolase_fold"/>
</dbReference>
<dbReference type="GO" id="GO:0004806">
    <property type="term" value="F:triacylglycerol lipase activity"/>
    <property type="evidence" value="ECO:0007669"/>
    <property type="project" value="UniProtKB-UniRule"/>
</dbReference>
<keyword evidence="1" id="KW-0378">Hydrolase</keyword>
<keyword evidence="4" id="KW-1185">Reference proteome</keyword>
<protein>
    <recommendedName>
        <fullName evidence="5">Triacylglycerol lipase</fullName>
    </recommendedName>
</protein>
<evidence type="ECO:0000313" key="3">
    <source>
        <dbReference type="EMBL" id="KAG2181904.1"/>
    </source>
</evidence>
<dbReference type="PANTHER" id="PTHR34853:SF5">
    <property type="entry name" value="LIP-DOMAIN-CONTAINING PROTEIN-RELATED"/>
    <property type="match status" value="1"/>
</dbReference>
<dbReference type="PANTHER" id="PTHR34853">
    <property type="match status" value="1"/>
</dbReference>
<proteinExistence type="inferred from homology"/>
<dbReference type="Gene3D" id="3.40.50.1820">
    <property type="entry name" value="alpha/beta hydrolase"/>
    <property type="match status" value="1"/>
</dbReference>
<name>A0A8H7PWG5_MORIS</name>
<dbReference type="AlphaFoldDB" id="A0A8H7PWG5"/>
<evidence type="ECO:0000256" key="2">
    <source>
        <dbReference type="PIRNR" id="PIRNR029171"/>
    </source>
</evidence>
<dbReference type="PIRSF" id="PIRSF029171">
    <property type="entry name" value="Esterase_LipA"/>
    <property type="match status" value="1"/>
</dbReference>
<feature type="chain" id="PRO_5034386628" description="Triacylglycerol lipase" evidence="2">
    <location>
        <begin position="26"/>
        <end position="442"/>
    </location>
</feature>
<dbReference type="OrthoDB" id="2373480at2759"/>
<accession>A0A8H7PWG5</accession>
<organism evidence="3 4">
    <name type="scientific">Mortierella isabellina</name>
    <name type="common">Filamentous fungus</name>
    <name type="synonym">Umbelopsis isabellina</name>
    <dbReference type="NCBI Taxonomy" id="91625"/>
    <lineage>
        <taxon>Eukaryota</taxon>
        <taxon>Fungi</taxon>
        <taxon>Fungi incertae sedis</taxon>
        <taxon>Mucoromycota</taxon>
        <taxon>Mucoromycotina</taxon>
        <taxon>Umbelopsidomycetes</taxon>
        <taxon>Umbelopsidales</taxon>
        <taxon>Umbelopsidaceae</taxon>
        <taxon>Umbelopsis</taxon>
    </lineage>
</organism>